<dbReference type="GO" id="GO:0004181">
    <property type="term" value="F:metallocarboxypeptidase activity"/>
    <property type="evidence" value="ECO:0007669"/>
    <property type="project" value="InterPro"/>
</dbReference>
<evidence type="ECO:0000256" key="1">
    <source>
        <dbReference type="ARBA" id="ARBA00001947"/>
    </source>
</evidence>
<evidence type="ECO:0000256" key="2">
    <source>
        <dbReference type="ARBA" id="ARBA00005988"/>
    </source>
</evidence>
<keyword evidence="5" id="KW-0862">Zinc</keyword>
<dbReference type="CDD" id="cd06229">
    <property type="entry name" value="M14_Endopeptidase_I"/>
    <property type="match status" value="1"/>
</dbReference>
<comment type="cofactor">
    <cofactor evidence="1">
        <name>Zn(2+)</name>
        <dbReference type="ChEBI" id="CHEBI:29105"/>
    </cofactor>
</comment>
<dbReference type="EMBL" id="RXNT01000004">
    <property type="protein sequence ID" value="RTR34064.1"/>
    <property type="molecule type" value="Genomic_DNA"/>
</dbReference>
<evidence type="ECO:0000256" key="7">
    <source>
        <dbReference type="PROSITE-ProRule" id="PRU01379"/>
    </source>
</evidence>
<evidence type="ECO:0000256" key="6">
    <source>
        <dbReference type="ARBA" id="ARBA00023049"/>
    </source>
</evidence>
<accession>A0A431WET2</accession>
<evidence type="ECO:0000313" key="11">
    <source>
        <dbReference type="Proteomes" id="UP000271374"/>
    </source>
</evidence>
<keyword evidence="6" id="KW-0482">Metalloprotease</keyword>
<dbReference type="InterPro" id="IPR000834">
    <property type="entry name" value="Peptidase_M14"/>
</dbReference>
<proteinExistence type="inferred from homology"/>
<keyword evidence="4" id="KW-0378">Hydrolase</keyword>
<feature type="domain" description="Peptidase M14" evidence="9">
    <location>
        <begin position="28"/>
        <end position="328"/>
    </location>
</feature>
<keyword evidence="8" id="KW-0732">Signal</keyword>
<sequence>MMKRTLLLFLCFWSFPSLGLASIVNTKELYTYEALTEDIEELSSLHPNLISYKSLTSTGFGRKIWALKLGNGETTILLHGAHHAREWLTSALLMKMIETYAEAYDSSQSVKNIPTSILDQVSIWVVPMVNPDGVTLQQFGLYAFPAYIHSNLIQMNKGSKDFKRWKANLQGIDLNRQYPANWDGLKGVSLNPSYQFYKGTAPLEAKEVKVLVDFTYEINPQLVASYHSSGNMLFWGFHHWGITHSTEFTEDYYNIAEKVADLTKYELDEPETYQQGGGYTDWFVQQFKRPALTVEIGNLVEDTNLPLSSFPTIWERNKEIGLFLATKALERKVH</sequence>
<evidence type="ECO:0000313" key="10">
    <source>
        <dbReference type="EMBL" id="RTR34064.1"/>
    </source>
</evidence>
<dbReference type="Proteomes" id="UP000271374">
    <property type="component" value="Unassembled WGS sequence"/>
</dbReference>
<dbReference type="OrthoDB" id="9802862at2"/>
<comment type="caution">
    <text evidence="10">The sequence shown here is derived from an EMBL/GenBank/DDBJ whole genome shotgun (WGS) entry which is preliminary data.</text>
</comment>
<evidence type="ECO:0000259" key="9">
    <source>
        <dbReference type="PROSITE" id="PS52035"/>
    </source>
</evidence>
<dbReference type="Pfam" id="PF00246">
    <property type="entry name" value="Peptidase_M14"/>
    <property type="match status" value="1"/>
</dbReference>
<dbReference type="Gene3D" id="3.40.630.10">
    <property type="entry name" value="Zn peptidases"/>
    <property type="match status" value="1"/>
</dbReference>
<evidence type="ECO:0000256" key="4">
    <source>
        <dbReference type="ARBA" id="ARBA00022801"/>
    </source>
</evidence>
<name>A0A431WET2_9BACI</name>
<dbReference type="GO" id="GO:0005615">
    <property type="term" value="C:extracellular space"/>
    <property type="evidence" value="ECO:0007669"/>
    <property type="project" value="TreeGrafter"/>
</dbReference>
<feature type="chain" id="PRO_5019580832" evidence="8">
    <location>
        <begin position="22"/>
        <end position="334"/>
    </location>
</feature>
<dbReference type="SMART" id="SM00631">
    <property type="entry name" value="Zn_pept"/>
    <property type="match status" value="1"/>
</dbReference>
<evidence type="ECO:0000256" key="5">
    <source>
        <dbReference type="ARBA" id="ARBA00022833"/>
    </source>
</evidence>
<dbReference type="InterPro" id="IPR034274">
    <property type="entry name" value="ENP1_M14_CPD"/>
</dbReference>
<comment type="similarity">
    <text evidence="2 7">Belongs to the peptidase M14 family.</text>
</comment>
<dbReference type="PANTHER" id="PTHR11705">
    <property type="entry name" value="PROTEASE FAMILY M14 CARBOXYPEPTIDASE A,B"/>
    <property type="match status" value="1"/>
</dbReference>
<evidence type="ECO:0000256" key="8">
    <source>
        <dbReference type="SAM" id="SignalP"/>
    </source>
</evidence>
<feature type="active site" description="Proton donor/acceptor" evidence="7">
    <location>
        <position position="295"/>
    </location>
</feature>
<dbReference type="PANTHER" id="PTHR11705:SF143">
    <property type="entry name" value="SLL0236 PROTEIN"/>
    <property type="match status" value="1"/>
</dbReference>
<dbReference type="AlphaFoldDB" id="A0A431WET2"/>
<dbReference type="GO" id="GO:0008270">
    <property type="term" value="F:zinc ion binding"/>
    <property type="evidence" value="ECO:0007669"/>
    <property type="project" value="InterPro"/>
</dbReference>
<dbReference type="SUPFAM" id="SSF53187">
    <property type="entry name" value="Zn-dependent exopeptidases"/>
    <property type="match status" value="1"/>
</dbReference>
<keyword evidence="3" id="KW-0645">Protease</keyword>
<organism evidence="10 11">
    <name type="scientific">Bacillus yapensis</name>
    <dbReference type="NCBI Taxonomy" id="2492960"/>
    <lineage>
        <taxon>Bacteria</taxon>
        <taxon>Bacillati</taxon>
        <taxon>Bacillota</taxon>
        <taxon>Bacilli</taxon>
        <taxon>Bacillales</taxon>
        <taxon>Bacillaceae</taxon>
        <taxon>Bacillus</taxon>
    </lineage>
</organism>
<keyword evidence="11" id="KW-1185">Reference proteome</keyword>
<protein>
    <submittedName>
        <fullName evidence="10">Peptidase M14</fullName>
    </submittedName>
</protein>
<dbReference type="GO" id="GO:0006508">
    <property type="term" value="P:proteolysis"/>
    <property type="evidence" value="ECO:0007669"/>
    <property type="project" value="UniProtKB-KW"/>
</dbReference>
<feature type="signal peptide" evidence="8">
    <location>
        <begin position="1"/>
        <end position="21"/>
    </location>
</feature>
<dbReference type="PROSITE" id="PS52035">
    <property type="entry name" value="PEPTIDASE_M14"/>
    <property type="match status" value="1"/>
</dbReference>
<gene>
    <name evidence="10" type="ORF">EKG37_07595</name>
</gene>
<reference evidence="10 11" key="1">
    <citation type="submission" date="2018-12" db="EMBL/GenBank/DDBJ databases">
        <title>Bacillus yapensis draft genome sequence.</title>
        <authorList>
            <person name="Yu L."/>
            <person name="Xu X."/>
            <person name="Tang X."/>
        </authorList>
    </citation>
    <scope>NUCLEOTIDE SEQUENCE [LARGE SCALE GENOMIC DNA]</scope>
    <source>
        <strain evidence="10 11">XXST-01</strain>
    </source>
</reference>
<evidence type="ECO:0000256" key="3">
    <source>
        <dbReference type="ARBA" id="ARBA00022670"/>
    </source>
</evidence>